<feature type="compositionally biased region" description="Polar residues" evidence="1">
    <location>
        <begin position="30"/>
        <end position="40"/>
    </location>
</feature>
<dbReference type="OrthoDB" id="6019201at2759"/>
<dbReference type="AlphaFoldDB" id="L8ECP1"/>
<name>L8ECP1_HUMAN</name>
<gene>
    <name evidence="2" type="primary">DUOX1</name>
</gene>
<organism evidence="2">
    <name type="scientific">Homo sapiens</name>
    <name type="common">Human</name>
    <dbReference type="NCBI Taxonomy" id="9606"/>
    <lineage>
        <taxon>Eukaryota</taxon>
        <taxon>Metazoa</taxon>
        <taxon>Chordata</taxon>
        <taxon>Craniata</taxon>
        <taxon>Vertebrata</taxon>
        <taxon>Euteleostomi</taxon>
        <taxon>Mammalia</taxon>
        <taxon>Eutheria</taxon>
        <taxon>Euarchontoglires</taxon>
        <taxon>Primates</taxon>
        <taxon>Haplorrhini</taxon>
        <taxon>Catarrhini</taxon>
        <taxon>Hominidae</taxon>
        <taxon>Homo</taxon>
    </lineage>
</organism>
<proteinExistence type="predicted"/>
<dbReference type="ChiTaRS" id="DUOX1">
    <property type="organism name" value="human"/>
</dbReference>
<dbReference type="EMBL" id="HF584410">
    <property type="protein sequence ID" value="CCQ43907.1"/>
    <property type="molecule type" value="Genomic_DNA"/>
</dbReference>
<evidence type="ECO:0000313" key="2">
    <source>
        <dbReference type="EMBL" id="CCQ43907.1"/>
    </source>
</evidence>
<reference evidence="2" key="1">
    <citation type="journal article" date="2013" name="PLoS ONE">
        <title>Direct detection of alternative open reading frames translation products in human significantly expands the proteome.</title>
        <authorList>
            <person name="Vanderperre B."/>
            <person name="Lucier J.-F."/>
            <person name="Motard J."/>
            <person name="Tremblay G."/>
            <person name="Vanderperre S."/>
            <person name="Wisztorski M."/>
            <person name="Salzet M."/>
            <person name="Boisvert F.-M."/>
            <person name="Roucou X."/>
        </authorList>
    </citation>
    <scope>NUCLEOTIDE SEQUENCE</scope>
</reference>
<accession>L8ECP1</accession>
<feature type="region of interest" description="Disordered" evidence="1">
    <location>
        <begin position="28"/>
        <end position="49"/>
    </location>
</feature>
<sequence>MCTCSPSAPSASSLASFLASSMMMGLSSPRSITGGSSRPYQASRGLCCS</sequence>
<protein>
    <submittedName>
        <fullName evidence="2">Alternative protein DUOX1</fullName>
    </submittedName>
</protein>
<evidence type="ECO:0000256" key="1">
    <source>
        <dbReference type="SAM" id="MobiDB-lite"/>
    </source>
</evidence>